<feature type="transmembrane region" description="Helical" evidence="5">
    <location>
        <begin position="75"/>
        <end position="92"/>
    </location>
</feature>
<feature type="transmembrane region" description="Helical" evidence="5">
    <location>
        <begin position="337"/>
        <end position="360"/>
    </location>
</feature>
<evidence type="ECO:0000313" key="7">
    <source>
        <dbReference type="EMBL" id="MBI2677663.1"/>
    </source>
</evidence>
<evidence type="ECO:0000313" key="8">
    <source>
        <dbReference type="Proteomes" id="UP000779809"/>
    </source>
</evidence>
<feature type="transmembrane region" description="Helical" evidence="5">
    <location>
        <begin position="227"/>
        <end position="247"/>
    </location>
</feature>
<keyword evidence="7" id="KW-0436">Ligase</keyword>
<feature type="domain" description="O-antigen ligase-related" evidence="6">
    <location>
        <begin position="210"/>
        <end position="352"/>
    </location>
</feature>
<accession>A0A932A6L4</accession>
<dbReference type="PANTHER" id="PTHR37422:SF23">
    <property type="entry name" value="TEICHURONIC ACID BIOSYNTHESIS PROTEIN TUAE"/>
    <property type="match status" value="1"/>
</dbReference>
<evidence type="ECO:0000256" key="2">
    <source>
        <dbReference type="ARBA" id="ARBA00022692"/>
    </source>
</evidence>
<feature type="transmembrane region" description="Helical" evidence="5">
    <location>
        <begin position="179"/>
        <end position="196"/>
    </location>
</feature>
<keyword evidence="4 5" id="KW-0472">Membrane</keyword>
<feature type="transmembrane region" description="Helical" evidence="5">
    <location>
        <begin position="203"/>
        <end position="221"/>
    </location>
</feature>
<name>A0A932A6L4_9BACT</name>
<dbReference type="PANTHER" id="PTHR37422">
    <property type="entry name" value="TEICHURONIC ACID BIOSYNTHESIS PROTEIN TUAE"/>
    <property type="match status" value="1"/>
</dbReference>
<sequence>MESPGSHAIAAPKYRWDGAVLWGALGLLMFAVLAFGATEAWSIFVVRAGAVMLLLVWAVGRAAGGGEQRIAVPHIFYPAALFMALVAAQWAGLSAYRYATMVEGMNYIAYGILMLLAVQCVHGEEDARRVVLAFAIFGGVLAFVSVMQGLSGSVKLLFLRTPRVAAVGYGYGPYVNHNHYAGMMEMVAPFLIVLAASDRPAGAQRAFTAFAALLAAGSIVLSRSRGGILAFALEAVFLAAFLLPASAGRRTRQIGALAAVVLLAFLLWLGGGPILERVGSIGDIAANQMRIDITGDSLRMFAQRPVLGWGVGTFPVVYPTQRSFFSDFFVNEAHNDYAQLLVEAGLAGFVAMLWYLVVLFRQGLPKITAPPLRSWSAIVTLAALTGVAGLLVHSFFDFNLHVPANAALFFFLGGIAAAEMRGENKQPARRPRESSARVN</sequence>
<feature type="transmembrane region" description="Helical" evidence="5">
    <location>
        <begin position="98"/>
        <end position="118"/>
    </location>
</feature>
<dbReference type="GO" id="GO:0016874">
    <property type="term" value="F:ligase activity"/>
    <property type="evidence" value="ECO:0007669"/>
    <property type="project" value="UniProtKB-KW"/>
</dbReference>
<dbReference type="InterPro" id="IPR051533">
    <property type="entry name" value="WaaL-like"/>
</dbReference>
<evidence type="ECO:0000259" key="6">
    <source>
        <dbReference type="Pfam" id="PF04932"/>
    </source>
</evidence>
<protein>
    <submittedName>
        <fullName evidence="7">O-antigen ligase family protein</fullName>
    </submittedName>
</protein>
<keyword evidence="2 5" id="KW-0812">Transmembrane</keyword>
<dbReference type="GO" id="GO:0016020">
    <property type="term" value="C:membrane"/>
    <property type="evidence" value="ECO:0007669"/>
    <property type="project" value="UniProtKB-SubCell"/>
</dbReference>
<feature type="transmembrane region" description="Helical" evidence="5">
    <location>
        <begin position="372"/>
        <end position="396"/>
    </location>
</feature>
<keyword evidence="3 5" id="KW-1133">Transmembrane helix</keyword>
<proteinExistence type="predicted"/>
<comment type="subcellular location">
    <subcellularLocation>
        <location evidence="1">Membrane</location>
        <topology evidence="1">Multi-pass membrane protein</topology>
    </subcellularLocation>
</comment>
<evidence type="ECO:0000256" key="5">
    <source>
        <dbReference type="SAM" id="Phobius"/>
    </source>
</evidence>
<comment type="caution">
    <text evidence="7">The sequence shown here is derived from an EMBL/GenBank/DDBJ whole genome shotgun (WGS) entry which is preliminary data.</text>
</comment>
<evidence type="ECO:0000256" key="3">
    <source>
        <dbReference type="ARBA" id="ARBA00022989"/>
    </source>
</evidence>
<feature type="transmembrane region" description="Helical" evidence="5">
    <location>
        <begin position="254"/>
        <end position="271"/>
    </location>
</feature>
<evidence type="ECO:0000256" key="4">
    <source>
        <dbReference type="ARBA" id="ARBA00023136"/>
    </source>
</evidence>
<organism evidence="7 8">
    <name type="scientific">Candidatus Korobacter versatilis</name>
    <dbReference type="NCBI Taxonomy" id="658062"/>
    <lineage>
        <taxon>Bacteria</taxon>
        <taxon>Pseudomonadati</taxon>
        <taxon>Acidobacteriota</taxon>
        <taxon>Terriglobia</taxon>
        <taxon>Terriglobales</taxon>
        <taxon>Candidatus Korobacteraceae</taxon>
        <taxon>Candidatus Korobacter</taxon>
    </lineage>
</organism>
<dbReference type="Proteomes" id="UP000779809">
    <property type="component" value="Unassembled WGS sequence"/>
</dbReference>
<feature type="transmembrane region" description="Helical" evidence="5">
    <location>
        <begin position="130"/>
        <end position="150"/>
    </location>
</feature>
<feature type="transmembrane region" description="Helical" evidence="5">
    <location>
        <begin position="44"/>
        <end position="63"/>
    </location>
</feature>
<gene>
    <name evidence="7" type="ORF">HYX28_02665</name>
</gene>
<dbReference type="InterPro" id="IPR007016">
    <property type="entry name" value="O-antigen_ligase-rel_domated"/>
</dbReference>
<evidence type="ECO:0000256" key="1">
    <source>
        <dbReference type="ARBA" id="ARBA00004141"/>
    </source>
</evidence>
<feature type="transmembrane region" description="Helical" evidence="5">
    <location>
        <begin position="402"/>
        <end position="420"/>
    </location>
</feature>
<dbReference type="Pfam" id="PF04932">
    <property type="entry name" value="Wzy_C"/>
    <property type="match status" value="1"/>
</dbReference>
<feature type="transmembrane region" description="Helical" evidence="5">
    <location>
        <begin position="20"/>
        <end position="38"/>
    </location>
</feature>
<dbReference type="AlphaFoldDB" id="A0A932A6L4"/>
<dbReference type="EMBL" id="JACPNR010000004">
    <property type="protein sequence ID" value="MBI2677663.1"/>
    <property type="molecule type" value="Genomic_DNA"/>
</dbReference>
<reference evidence="7" key="1">
    <citation type="submission" date="2020-07" db="EMBL/GenBank/DDBJ databases">
        <title>Huge and variable diversity of episymbiotic CPR bacteria and DPANN archaea in groundwater ecosystems.</title>
        <authorList>
            <person name="He C.Y."/>
            <person name="Keren R."/>
            <person name="Whittaker M."/>
            <person name="Farag I.F."/>
            <person name="Doudna J."/>
            <person name="Cate J.H.D."/>
            <person name="Banfield J.F."/>
        </authorList>
    </citation>
    <scope>NUCLEOTIDE SEQUENCE</scope>
    <source>
        <strain evidence="7">NC_groundwater_580_Pr5_B-0.1um_64_19</strain>
    </source>
</reference>